<dbReference type="Pfam" id="PF01494">
    <property type="entry name" value="FAD_binding_3"/>
    <property type="match status" value="1"/>
</dbReference>
<keyword evidence="4" id="KW-0560">Oxidoreductase</keyword>
<organism evidence="7 8">
    <name type="scientific">Cytospora leucostoma</name>
    <dbReference type="NCBI Taxonomy" id="1230097"/>
    <lineage>
        <taxon>Eukaryota</taxon>
        <taxon>Fungi</taxon>
        <taxon>Dikarya</taxon>
        <taxon>Ascomycota</taxon>
        <taxon>Pezizomycotina</taxon>
        <taxon>Sordariomycetes</taxon>
        <taxon>Sordariomycetidae</taxon>
        <taxon>Diaporthales</taxon>
        <taxon>Cytosporaceae</taxon>
        <taxon>Cytospora</taxon>
    </lineage>
</organism>
<evidence type="ECO:0000313" key="8">
    <source>
        <dbReference type="Proteomes" id="UP000285146"/>
    </source>
</evidence>
<keyword evidence="8" id="KW-1185">Reference proteome</keyword>
<evidence type="ECO:0000256" key="1">
    <source>
        <dbReference type="ARBA" id="ARBA00007992"/>
    </source>
</evidence>
<dbReference type="OrthoDB" id="9993796at2759"/>
<protein>
    <recommendedName>
        <fullName evidence="6">FAD-binding domain-containing protein</fullName>
    </recommendedName>
</protein>
<comment type="caution">
    <text evidence="7">The sequence shown here is derived from an EMBL/GenBank/DDBJ whole genome shotgun (WGS) entry which is preliminary data.</text>
</comment>
<evidence type="ECO:0000256" key="3">
    <source>
        <dbReference type="ARBA" id="ARBA00022827"/>
    </source>
</evidence>
<accession>A0A423XDD9</accession>
<comment type="similarity">
    <text evidence="1">Belongs to the paxM FAD-dependent monooxygenase family.</text>
</comment>
<dbReference type="Gene3D" id="3.50.50.60">
    <property type="entry name" value="FAD/NAD(P)-binding domain"/>
    <property type="match status" value="1"/>
</dbReference>
<dbReference type="GO" id="GO:0004497">
    <property type="term" value="F:monooxygenase activity"/>
    <property type="evidence" value="ECO:0007669"/>
    <property type="project" value="UniProtKB-KW"/>
</dbReference>
<evidence type="ECO:0000256" key="4">
    <source>
        <dbReference type="ARBA" id="ARBA00023002"/>
    </source>
</evidence>
<dbReference type="PANTHER" id="PTHR13789:SF261">
    <property type="entry name" value="HYDROXYLASE, PUTATIVE (AFU_ORTHOLOGUE AFUA_7G00590)-RELATED"/>
    <property type="match status" value="1"/>
</dbReference>
<dbReference type="STRING" id="1230097.A0A423XDD9"/>
<dbReference type="SUPFAM" id="SSF54373">
    <property type="entry name" value="FAD-linked reductases, C-terminal domain"/>
    <property type="match status" value="1"/>
</dbReference>
<feature type="domain" description="FAD-binding" evidence="6">
    <location>
        <begin position="11"/>
        <end position="371"/>
    </location>
</feature>
<sequence length="429" mass="46372">MGSTTDPRGLRVLVAGGGIGGLTAAIALRQQGHEVEVFEKSRAHREVGAAVFLAPNCTAALSHLDLDPGNFGSTLYRSYKLCNAKGEIQAQGTVPEEERAKWVAPWWMTSRVELHNALKQKAASSDGPGLPVKIHTDLGVDSVDCETASLTLSDGTIVTGDLVVGADGVHSKTRRSVVGRDVPLVSSGQACYRWLMPKSLLTENPATNVIVDQPGLFVQVAGPDKHLVFYPLGSAAVTNSVMFVPREVVGEIKRGGTGHDQKANKELLLSHSASLPTPLLRMLEKVPPENIKLWDLLDMELLPSFINGKAVLIGDAAHPFLPYMGQGAAQAIEDGVALGAVFPPGTPASEIPRRLELWQRCRKDRAQKIVEITRASHHRKPAADLGDDSLAGIEVDEAMKYCIQHDTWKYVKEQTKAWVEEEAKSRVVS</sequence>
<dbReference type="SUPFAM" id="SSF51905">
    <property type="entry name" value="FAD/NAD(P)-binding domain"/>
    <property type="match status" value="1"/>
</dbReference>
<name>A0A423XDD9_9PEZI</name>
<dbReference type="EMBL" id="LKEB01000016">
    <property type="protein sequence ID" value="ROW14080.1"/>
    <property type="molecule type" value="Genomic_DNA"/>
</dbReference>
<keyword evidence="2" id="KW-0285">Flavoprotein</keyword>
<dbReference type="InterPro" id="IPR050493">
    <property type="entry name" value="FAD-dep_Monooxygenase_BioMet"/>
</dbReference>
<evidence type="ECO:0000259" key="6">
    <source>
        <dbReference type="Pfam" id="PF01494"/>
    </source>
</evidence>
<gene>
    <name evidence="7" type="ORF">VPNG_04104</name>
</gene>
<dbReference type="InterPro" id="IPR002938">
    <property type="entry name" value="FAD-bd"/>
</dbReference>
<proteinExistence type="inferred from homology"/>
<keyword evidence="3" id="KW-0274">FAD</keyword>
<evidence type="ECO:0000313" key="7">
    <source>
        <dbReference type="EMBL" id="ROW14080.1"/>
    </source>
</evidence>
<dbReference type="Proteomes" id="UP000285146">
    <property type="component" value="Unassembled WGS sequence"/>
</dbReference>
<dbReference type="GO" id="GO:0071949">
    <property type="term" value="F:FAD binding"/>
    <property type="evidence" value="ECO:0007669"/>
    <property type="project" value="InterPro"/>
</dbReference>
<dbReference type="AlphaFoldDB" id="A0A423XDD9"/>
<evidence type="ECO:0000256" key="5">
    <source>
        <dbReference type="ARBA" id="ARBA00023033"/>
    </source>
</evidence>
<dbReference type="PANTHER" id="PTHR13789">
    <property type="entry name" value="MONOOXYGENASE"/>
    <property type="match status" value="1"/>
</dbReference>
<dbReference type="PRINTS" id="PR00420">
    <property type="entry name" value="RNGMNOXGNASE"/>
</dbReference>
<evidence type="ECO:0000256" key="2">
    <source>
        <dbReference type="ARBA" id="ARBA00022630"/>
    </source>
</evidence>
<dbReference type="InterPro" id="IPR036188">
    <property type="entry name" value="FAD/NAD-bd_sf"/>
</dbReference>
<dbReference type="InParanoid" id="A0A423XDD9"/>
<keyword evidence="5" id="KW-0503">Monooxygenase</keyword>
<reference evidence="7 8" key="1">
    <citation type="submission" date="2015-09" db="EMBL/GenBank/DDBJ databases">
        <title>Host preference determinants of Valsa canker pathogens revealed by comparative genomics.</title>
        <authorList>
            <person name="Yin Z."/>
            <person name="Huang L."/>
        </authorList>
    </citation>
    <scope>NUCLEOTIDE SEQUENCE [LARGE SCALE GENOMIC DNA]</scope>
    <source>
        <strain evidence="7 8">SXYLt</strain>
    </source>
</reference>